<dbReference type="Gene3D" id="3.40.50.1820">
    <property type="entry name" value="alpha/beta hydrolase"/>
    <property type="match status" value="1"/>
</dbReference>
<dbReference type="SUPFAM" id="SSF53474">
    <property type="entry name" value="alpha/beta-Hydrolases"/>
    <property type="match status" value="1"/>
</dbReference>
<evidence type="ECO:0000256" key="2">
    <source>
        <dbReference type="ARBA" id="ARBA00022801"/>
    </source>
</evidence>
<dbReference type="Proteomes" id="UP000887540">
    <property type="component" value="Unplaced"/>
</dbReference>
<dbReference type="EC" id="3.1.1.116" evidence="3"/>
<evidence type="ECO:0000259" key="12">
    <source>
        <dbReference type="Pfam" id="PF00561"/>
    </source>
</evidence>
<evidence type="ECO:0000256" key="9">
    <source>
        <dbReference type="ARBA" id="ARBA00048504"/>
    </source>
</evidence>
<dbReference type="AlphaFoldDB" id="A0A914BWP2"/>
<dbReference type="PANTHER" id="PTHR46118:SF4">
    <property type="entry name" value="PROTEIN ABHD11"/>
    <property type="match status" value="1"/>
</dbReference>
<dbReference type="WBParaSite" id="ACRNAN_Path_117.g424.t1">
    <property type="protein sequence ID" value="ACRNAN_Path_117.g424.t1"/>
    <property type="gene ID" value="ACRNAN_Path_117.g424"/>
</dbReference>
<protein>
    <recommendedName>
        <fullName evidence="7">sn-1-specific diacylglycerol lipase ABHD11</fullName>
        <ecNumber evidence="3">3.1.1.116</ecNumber>
    </recommendedName>
    <alternativeName>
        <fullName evidence="4">Alpha/beta hydrolase domain-containing protein 11</fullName>
    </alternativeName>
</protein>
<evidence type="ECO:0000256" key="10">
    <source>
        <dbReference type="ARBA" id="ARBA00048513"/>
    </source>
</evidence>
<keyword evidence="13" id="KW-1185">Reference proteome</keyword>
<evidence type="ECO:0000256" key="1">
    <source>
        <dbReference type="ARBA" id="ARBA00008645"/>
    </source>
</evidence>
<keyword evidence="2" id="KW-0378">Hydrolase</keyword>
<feature type="domain" description="AB hydrolase-1" evidence="12">
    <location>
        <begin position="39"/>
        <end position="278"/>
    </location>
</feature>
<evidence type="ECO:0000313" key="14">
    <source>
        <dbReference type="WBParaSite" id="ACRNAN_Path_117.g424.t1"/>
    </source>
</evidence>
<dbReference type="Pfam" id="PF00561">
    <property type="entry name" value="Abhydrolase_1"/>
    <property type="match status" value="1"/>
</dbReference>
<dbReference type="GO" id="GO:0052689">
    <property type="term" value="F:carboxylic ester hydrolase activity"/>
    <property type="evidence" value="ECO:0007669"/>
    <property type="project" value="TreeGrafter"/>
</dbReference>
<dbReference type="InterPro" id="IPR000073">
    <property type="entry name" value="AB_hydrolase_1"/>
</dbReference>
<comment type="similarity">
    <text evidence="1">Belongs to the AB hydrolase superfamily.</text>
</comment>
<dbReference type="PANTHER" id="PTHR46118">
    <property type="entry name" value="PROTEIN ABHD11"/>
    <property type="match status" value="1"/>
</dbReference>
<accession>A0A914BWP2</accession>
<evidence type="ECO:0000256" key="3">
    <source>
        <dbReference type="ARBA" id="ARBA00026104"/>
    </source>
</evidence>
<dbReference type="InterPro" id="IPR029058">
    <property type="entry name" value="AB_hydrolase_fold"/>
</dbReference>
<proteinExistence type="inferred from homology"/>
<comment type="catalytic activity">
    <reaction evidence="9">
        <text>1,2-didecanoylglycerol + H2O = decanoylglycerol + decanoate + H(+)</text>
        <dbReference type="Rhea" id="RHEA:48596"/>
        <dbReference type="ChEBI" id="CHEBI:11152"/>
        <dbReference type="ChEBI" id="CHEBI:15377"/>
        <dbReference type="ChEBI" id="CHEBI:15378"/>
        <dbReference type="ChEBI" id="CHEBI:27689"/>
        <dbReference type="ChEBI" id="CHEBI:90605"/>
    </reaction>
</comment>
<comment type="catalytic activity">
    <reaction evidence="10">
        <text>1-octadecanoyl-2-(9Z-octadecenoyl)-sn-glycerol + H2O = 2-(9Z-octadecenoyl)-glycerol + octadecanoate + H(+)</text>
        <dbReference type="Rhea" id="RHEA:77103"/>
        <dbReference type="ChEBI" id="CHEBI:15377"/>
        <dbReference type="ChEBI" id="CHEBI:15378"/>
        <dbReference type="ChEBI" id="CHEBI:25629"/>
        <dbReference type="ChEBI" id="CHEBI:73990"/>
        <dbReference type="ChEBI" id="CHEBI:75468"/>
    </reaction>
</comment>
<evidence type="ECO:0000256" key="4">
    <source>
        <dbReference type="ARBA" id="ARBA00042703"/>
    </source>
</evidence>
<comment type="catalytic activity">
    <reaction evidence="11">
        <text>1-octadecanoyl-2-(5Z,8Z,11Z,14Z-eicosatetraenoyl)-sn-glycerol + H2O = 2-(5Z,8Z,11Z,14Z-eicosatetraenoyl)-glycerol + octadecanoate + H(+)</text>
        <dbReference type="Rhea" id="RHEA:38507"/>
        <dbReference type="ChEBI" id="CHEBI:15377"/>
        <dbReference type="ChEBI" id="CHEBI:15378"/>
        <dbReference type="ChEBI" id="CHEBI:25629"/>
        <dbReference type="ChEBI" id="CHEBI:52392"/>
        <dbReference type="ChEBI" id="CHEBI:75728"/>
    </reaction>
</comment>
<comment type="catalytic activity">
    <reaction evidence="6">
        <text>a 1,3-diacyl-sn-glycerol + H2O = a 1-acyl-sn-glycerol + a fatty acid + H(+)</text>
        <dbReference type="Rhea" id="RHEA:38503"/>
        <dbReference type="ChEBI" id="CHEBI:15377"/>
        <dbReference type="ChEBI" id="CHEBI:15378"/>
        <dbReference type="ChEBI" id="CHEBI:28868"/>
        <dbReference type="ChEBI" id="CHEBI:64683"/>
        <dbReference type="ChEBI" id="CHEBI:77272"/>
    </reaction>
</comment>
<comment type="catalytic activity">
    <reaction evidence="8">
        <text>1-octadecanoyl-2-(4Z,7Z,10Z,13Z,16Z,19Z-docosahexaenoyl)-sn-glycerol + H2O = 2-(4Z,7Z,10Z,13Z,16Z,19Z-docosahexaenoyl)-glycerol + octadecanoate + H(+)</text>
        <dbReference type="Rhea" id="RHEA:77107"/>
        <dbReference type="ChEBI" id="CHEBI:15377"/>
        <dbReference type="ChEBI" id="CHEBI:15378"/>
        <dbReference type="ChEBI" id="CHEBI:25629"/>
        <dbReference type="ChEBI" id="CHEBI:77129"/>
        <dbReference type="ChEBI" id="CHEBI:186738"/>
    </reaction>
</comment>
<evidence type="ECO:0000256" key="11">
    <source>
        <dbReference type="ARBA" id="ARBA00048919"/>
    </source>
</evidence>
<evidence type="ECO:0000256" key="8">
    <source>
        <dbReference type="ARBA" id="ARBA00048283"/>
    </source>
</evidence>
<sequence length="293" mass="33205">MRNLYKFLRQGNFSIQTSARNTVTLAYNRYGSSQDRETNPLVIGHGLFGQKQNWHSVSRALQKRLQNQIFAVDFRNHGDSPHTSTHKYPEMADDLAEFIEKVVIPESGYETVHLLGHSMGGKIASVFAVDPTLQRKLASLIIEDVSPVHVSKNSSFRKYVQAKKNADLSKSRKEIGDQLAHAVPDKPTRDFLLTNLVYDESKPGHMSWKINLDTLDKELDHVLEFGLTKGSFSGRTLFISGQNSNYITEKDHSEILKFFPTAKFQIIPKAGHWVHAEQPALFIDAIVKFLLEK</sequence>
<evidence type="ECO:0000256" key="6">
    <source>
        <dbReference type="ARBA" id="ARBA00043742"/>
    </source>
</evidence>
<reference evidence="14" key="1">
    <citation type="submission" date="2022-11" db="UniProtKB">
        <authorList>
            <consortium name="WormBaseParasite"/>
        </authorList>
    </citation>
    <scope>IDENTIFICATION</scope>
</reference>
<evidence type="ECO:0000256" key="7">
    <source>
        <dbReference type="ARBA" id="ARBA00044064"/>
    </source>
</evidence>
<comment type="catalytic activity">
    <reaction evidence="5">
        <text>a 1,2-diacyl-sn-glycerol + H2O = a 2-acylglycerol + a fatty acid + H(+)</text>
        <dbReference type="Rhea" id="RHEA:33275"/>
        <dbReference type="ChEBI" id="CHEBI:15377"/>
        <dbReference type="ChEBI" id="CHEBI:15378"/>
        <dbReference type="ChEBI" id="CHEBI:17389"/>
        <dbReference type="ChEBI" id="CHEBI:17815"/>
        <dbReference type="ChEBI" id="CHEBI:28868"/>
        <dbReference type="EC" id="3.1.1.116"/>
    </reaction>
</comment>
<organism evidence="13 14">
    <name type="scientific">Acrobeloides nanus</name>
    <dbReference type="NCBI Taxonomy" id="290746"/>
    <lineage>
        <taxon>Eukaryota</taxon>
        <taxon>Metazoa</taxon>
        <taxon>Ecdysozoa</taxon>
        <taxon>Nematoda</taxon>
        <taxon>Chromadorea</taxon>
        <taxon>Rhabditida</taxon>
        <taxon>Tylenchina</taxon>
        <taxon>Cephalobomorpha</taxon>
        <taxon>Cephaloboidea</taxon>
        <taxon>Cephalobidae</taxon>
        <taxon>Acrobeloides</taxon>
    </lineage>
</organism>
<name>A0A914BWP2_9BILA</name>
<evidence type="ECO:0000313" key="13">
    <source>
        <dbReference type="Proteomes" id="UP000887540"/>
    </source>
</evidence>
<dbReference type="GO" id="GO:0005739">
    <property type="term" value="C:mitochondrion"/>
    <property type="evidence" value="ECO:0007669"/>
    <property type="project" value="TreeGrafter"/>
</dbReference>
<evidence type="ECO:0000256" key="5">
    <source>
        <dbReference type="ARBA" id="ARBA00043667"/>
    </source>
</evidence>